<reference evidence="8 9" key="1">
    <citation type="submission" date="2019-02" db="EMBL/GenBank/DDBJ databases">
        <title>Deep-cultivation of Planctomycetes and their phenomic and genomic characterization uncovers novel biology.</title>
        <authorList>
            <person name="Wiegand S."/>
            <person name="Jogler M."/>
            <person name="Boedeker C."/>
            <person name="Pinto D."/>
            <person name="Vollmers J."/>
            <person name="Rivas-Marin E."/>
            <person name="Kohn T."/>
            <person name="Peeters S.H."/>
            <person name="Heuer A."/>
            <person name="Rast P."/>
            <person name="Oberbeckmann S."/>
            <person name="Bunk B."/>
            <person name="Jeske O."/>
            <person name="Meyerdierks A."/>
            <person name="Storesund J.E."/>
            <person name="Kallscheuer N."/>
            <person name="Luecker S."/>
            <person name="Lage O.M."/>
            <person name="Pohl T."/>
            <person name="Merkel B.J."/>
            <person name="Hornburger P."/>
            <person name="Mueller R.-W."/>
            <person name="Bruemmer F."/>
            <person name="Labrenz M."/>
            <person name="Spormann A.M."/>
            <person name="Op Den Camp H."/>
            <person name="Overmann J."/>
            <person name="Amann R."/>
            <person name="Jetten M.S.M."/>
            <person name="Mascher T."/>
            <person name="Medema M.H."/>
            <person name="Devos D.P."/>
            <person name="Kaster A.-K."/>
            <person name="Ovreas L."/>
            <person name="Rohde M."/>
            <person name="Galperin M.Y."/>
            <person name="Jogler C."/>
        </authorList>
    </citation>
    <scope>NUCLEOTIDE SEQUENCE [LARGE SCALE GENOMIC DNA]</scope>
    <source>
        <strain evidence="8 9">Pla52n</strain>
    </source>
</reference>
<dbReference type="Gene3D" id="1.20.58.220">
    <property type="entry name" value="Phosphate transport system protein phou homolog 2, domain 2"/>
    <property type="match status" value="1"/>
</dbReference>
<comment type="caution">
    <text evidence="8">The sequence shown here is derived from an EMBL/GenBank/DDBJ whole genome shotgun (WGS) entry which is preliminary data.</text>
</comment>
<feature type="transmembrane region" description="Helical" evidence="6">
    <location>
        <begin position="170"/>
        <end position="189"/>
    </location>
</feature>
<dbReference type="InterPro" id="IPR003841">
    <property type="entry name" value="Na/Pi_transpt"/>
</dbReference>
<feature type="transmembrane region" description="Helical" evidence="6">
    <location>
        <begin position="39"/>
        <end position="58"/>
    </location>
</feature>
<dbReference type="NCBIfam" id="TIGR00704">
    <property type="entry name" value="NaPi_cotrn_rel"/>
    <property type="match status" value="1"/>
</dbReference>
<evidence type="ECO:0000313" key="8">
    <source>
        <dbReference type="EMBL" id="TWU06218.1"/>
    </source>
</evidence>
<proteinExistence type="predicted"/>
<evidence type="ECO:0000256" key="5">
    <source>
        <dbReference type="ARBA" id="ARBA00023136"/>
    </source>
</evidence>
<dbReference type="AlphaFoldDB" id="A0A5C6B2Q7"/>
<evidence type="ECO:0000313" key="9">
    <source>
        <dbReference type="Proteomes" id="UP000320176"/>
    </source>
</evidence>
<protein>
    <submittedName>
        <fullName evidence="8">Na+/Pi-cotransporter</fullName>
    </submittedName>
</protein>
<feature type="transmembrane region" description="Helical" evidence="6">
    <location>
        <begin position="285"/>
        <end position="307"/>
    </location>
</feature>
<evidence type="ECO:0000256" key="1">
    <source>
        <dbReference type="ARBA" id="ARBA00004651"/>
    </source>
</evidence>
<evidence type="ECO:0000256" key="2">
    <source>
        <dbReference type="ARBA" id="ARBA00022475"/>
    </source>
</evidence>
<dbReference type="PANTHER" id="PTHR10010">
    <property type="entry name" value="SOLUTE CARRIER FAMILY 34 SODIUM PHOSPHATE , MEMBER 2-RELATED"/>
    <property type="match status" value="1"/>
</dbReference>
<gene>
    <name evidence="8" type="ORF">Pla52n_19380</name>
</gene>
<dbReference type="InterPro" id="IPR038078">
    <property type="entry name" value="PhoU-like_sf"/>
</dbReference>
<feature type="transmembrane region" description="Helical" evidence="6">
    <location>
        <begin position="87"/>
        <end position="114"/>
    </location>
</feature>
<feature type="transmembrane region" description="Helical" evidence="6">
    <location>
        <begin position="149"/>
        <end position="164"/>
    </location>
</feature>
<keyword evidence="4 6" id="KW-1133">Transmembrane helix</keyword>
<organism evidence="8 9">
    <name type="scientific">Stieleria varia</name>
    <dbReference type="NCBI Taxonomy" id="2528005"/>
    <lineage>
        <taxon>Bacteria</taxon>
        <taxon>Pseudomonadati</taxon>
        <taxon>Planctomycetota</taxon>
        <taxon>Planctomycetia</taxon>
        <taxon>Pirellulales</taxon>
        <taxon>Pirellulaceae</taxon>
        <taxon>Stieleria</taxon>
    </lineage>
</organism>
<dbReference type="GO" id="GO:0005436">
    <property type="term" value="F:sodium:phosphate symporter activity"/>
    <property type="evidence" value="ECO:0007669"/>
    <property type="project" value="InterPro"/>
</dbReference>
<name>A0A5C6B2Q7_9BACT</name>
<evidence type="ECO:0000256" key="3">
    <source>
        <dbReference type="ARBA" id="ARBA00022692"/>
    </source>
</evidence>
<keyword evidence="5 6" id="KW-0472">Membrane</keyword>
<evidence type="ECO:0000259" key="7">
    <source>
        <dbReference type="Pfam" id="PF01895"/>
    </source>
</evidence>
<dbReference type="GO" id="GO:0005886">
    <property type="term" value="C:plasma membrane"/>
    <property type="evidence" value="ECO:0007669"/>
    <property type="project" value="UniProtKB-SubCell"/>
</dbReference>
<dbReference type="Pfam" id="PF01895">
    <property type="entry name" value="PhoU"/>
    <property type="match status" value="1"/>
</dbReference>
<keyword evidence="3 6" id="KW-0812">Transmembrane</keyword>
<feature type="domain" description="PhoU" evidence="7">
    <location>
        <begin position="400"/>
        <end position="485"/>
    </location>
</feature>
<sequence length="597" mass="65233">MCSILRVDDCKTLPQPYTGASSSNLNIPPFLLNAKILDFSTLINMIFTLAGGLGIFLLGMKNMSDGMQAVAGNSLRRLIGAVTNHRILATTVGVIVTCIVQSSSITTVMVVGFVNSGVMGLAQGIGVIMGANIGTTITGWILVLKVGKYGLPLLGFSAFAYLFSKGERWRYWAMFLMGIGMVFFGLEIMKNACATIKDIPEFEAWFARFNADSYLGVLKCAAVGCILTTLVQSSSATLGITISLATQGVISYPTAAALVLGENIGTTITAFLASLGTTTHARRAAYFHVIFNLFGVLWITLIFQWYIRLIQTVIGVDVSESVTVDGVESFPNVVAAIAATHSVFNIANTLLFLPFVTPMVRFLEWAVPSRSFKEKPRLTDLDVLILETPLLAIEQSRKEILKMGDGCIKMLDWLHQLMNQDEPDKALANRLKQREQILDTVQDEVAEFVTGLLSSGNISHATAEEARRQLRITDEYESISDYIANLDKFDRKLRRDGFRFSDSQRADLGQLNDNVSQYVAAVHAGLANDNRNVLAATNAAAKRIRDEVKSLRHKHLEELSTGPMVPVVSVAFLAALNAYGRVRDHAHNIAETIAHGK</sequence>
<dbReference type="SUPFAM" id="SSF109755">
    <property type="entry name" value="PhoU-like"/>
    <property type="match status" value="1"/>
</dbReference>
<keyword evidence="2" id="KW-1003">Cell membrane</keyword>
<dbReference type="PANTHER" id="PTHR10010:SF46">
    <property type="entry name" value="SODIUM-DEPENDENT PHOSPHATE TRANSPORT PROTEIN 2B"/>
    <property type="match status" value="1"/>
</dbReference>
<comment type="subcellular location">
    <subcellularLocation>
        <location evidence="1">Cell membrane</location>
        <topology evidence="1">Multi-pass membrane protein</topology>
    </subcellularLocation>
</comment>
<dbReference type="InterPro" id="IPR004633">
    <property type="entry name" value="NaPi_cotrn-rel/YqeW-like"/>
</dbReference>
<dbReference type="InterPro" id="IPR026022">
    <property type="entry name" value="PhoU_dom"/>
</dbReference>
<accession>A0A5C6B2Q7</accession>
<evidence type="ECO:0000256" key="6">
    <source>
        <dbReference type="SAM" id="Phobius"/>
    </source>
</evidence>
<evidence type="ECO:0000256" key="4">
    <source>
        <dbReference type="ARBA" id="ARBA00022989"/>
    </source>
</evidence>
<keyword evidence="9" id="KW-1185">Reference proteome</keyword>
<dbReference type="GO" id="GO:0044341">
    <property type="term" value="P:sodium-dependent phosphate transport"/>
    <property type="evidence" value="ECO:0007669"/>
    <property type="project" value="InterPro"/>
</dbReference>
<dbReference type="EMBL" id="SJPN01000002">
    <property type="protein sequence ID" value="TWU06218.1"/>
    <property type="molecule type" value="Genomic_DNA"/>
</dbReference>
<dbReference type="NCBIfam" id="NF037997">
    <property type="entry name" value="Na_Pi_symport"/>
    <property type="match status" value="1"/>
</dbReference>
<dbReference type="Pfam" id="PF02690">
    <property type="entry name" value="Na_Pi_cotrans"/>
    <property type="match status" value="2"/>
</dbReference>
<dbReference type="Proteomes" id="UP000320176">
    <property type="component" value="Unassembled WGS sequence"/>
</dbReference>